<dbReference type="Pfam" id="PF01479">
    <property type="entry name" value="S4"/>
    <property type="match status" value="1"/>
</dbReference>
<dbReference type="SUPFAM" id="SSF55174">
    <property type="entry name" value="Alpha-L RNA-binding motif"/>
    <property type="match status" value="1"/>
</dbReference>
<proteinExistence type="predicted"/>
<organism evidence="10">
    <name type="scientific">freshwater metagenome</name>
    <dbReference type="NCBI Taxonomy" id="449393"/>
    <lineage>
        <taxon>unclassified sequences</taxon>
        <taxon>metagenomes</taxon>
        <taxon>ecological metagenomes</taxon>
    </lineage>
</organism>
<dbReference type="InterPro" id="IPR002307">
    <property type="entry name" value="Tyr-tRNA-ligase"/>
</dbReference>
<protein>
    <recommendedName>
        <fullName evidence="1">tyrosine--tRNA ligase</fullName>
        <ecNumber evidence="1">6.1.1.1</ecNumber>
    </recommendedName>
    <alternativeName>
        <fullName evidence="7">Tyrosyl-tRNA synthetase</fullName>
    </alternativeName>
</protein>
<dbReference type="Gene3D" id="3.40.50.620">
    <property type="entry name" value="HUPs"/>
    <property type="match status" value="1"/>
</dbReference>
<evidence type="ECO:0000259" key="9">
    <source>
        <dbReference type="SMART" id="SM00363"/>
    </source>
</evidence>
<keyword evidence="6" id="KW-0030">Aminoacyl-tRNA synthetase</keyword>
<dbReference type="GO" id="GO:0005829">
    <property type="term" value="C:cytosol"/>
    <property type="evidence" value="ECO:0007669"/>
    <property type="project" value="TreeGrafter"/>
</dbReference>
<evidence type="ECO:0000256" key="4">
    <source>
        <dbReference type="ARBA" id="ARBA00022840"/>
    </source>
</evidence>
<evidence type="ECO:0000256" key="2">
    <source>
        <dbReference type="ARBA" id="ARBA00022598"/>
    </source>
</evidence>
<sequence length="396" mass="43223">MKSAASNSAHLTRNAAEEMPAGELKRKLLLAESENRALRVKLGLDPTAPDIHLGHTVVLQKLREFQDAGHKVVLIVGDQTARVGDPSGRSETRPVLTGAEILANAQTYEAQAALILDQDPARYELRFNSEWLDMSMDDLLGLVRTTTVAQLLEREDFANRYKSGEPISILELLYPLMQGYDSVAVQSDVELGGTDQTFNILLGRDIQRHYGVPEQAVLTMPILPGIDGVDKMSKTKGNEIAITAAPDEMFGRTMRLPDEAMESWFHLLAVAAPPQGTAPREAKASLAKALVERFHGEEAASAAEAQFNSQFVAHEVPDDVELFSIAADGEQVHLPSVLAEAFGISRSEARRLLEQGGVKVDGAQIAPEALDISCEALEGAIVQIGRRRFKKFKIVR</sequence>
<evidence type="ECO:0000256" key="1">
    <source>
        <dbReference type="ARBA" id="ARBA00013160"/>
    </source>
</evidence>
<dbReference type="PANTHER" id="PTHR11766">
    <property type="entry name" value="TYROSYL-TRNA SYNTHETASE"/>
    <property type="match status" value="1"/>
</dbReference>
<dbReference type="PANTHER" id="PTHR11766:SF1">
    <property type="entry name" value="TYROSINE--TRNA LIGASE"/>
    <property type="match status" value="1"/>
</dbReference>
<dbReference type="Gene3D" id="3.10.290.10">
    <property type="entry name" value="RNA-binding S4 domain"/>
    <property type="match status" value="1"/>
</dbReference>
<dbReference type="EC" id="6.1.1.1" evidence="1"/>
<dbReference type="InterPro" id="IPR002942">
    <property type="entry name" value="S4_RNA-bd"/>
</dbReference>
<gene>
    <name evidence="10" type="ORF">UFOPK3547_00589</name>
</gene>
<accession>A0A6J5ZL11</accession>
<dbReference type="GO" id="GO:0004831">
    <property type="term" value="F:tyrosine-tRNA ligase activity"/>
    <property type="evidence" value="ECO:0007669"/>
    <property type="project" value="UniProtKB-EC"/>
</dbReference>
<dbReference type="GO" id="GO:0003723">
    <property type="term" value="F:RNA binding"/>
    <property type="evidence" value="ECO:0007669"/>
    <property type="project" value="InterPro"/>
</dbReference>
<dbReference type="PROSITE" id="PS00178">
    <property type="entry name" value="AA_TRNA_LIGASE_I"/>
    <property type="match status" value="1"/>
</dbReference>
<feature type="domain" description="RNA-binding S4" evidence="9">
    <location>
        <begin position="332"/>
        <end position="395"/>
    </location>
</feature>
<keyword evidence="3" id="KW-0547">Nucleotide-binding</keyword>
<dbReference type="PRINTS" id="PR01040">
    <property type="entry name" value="TRNASYNTHTYR"/>
</dbReference>
<keyword evidence="2" id="KW-0436">Ligase</keyword>
<dbReference type="Gene3D" id="1.10.240.10">
    <property type="entry name" value="Tyrosyl-Transfer RNA Synthetase"/>
    <property type="match status" value="1"/>
</dbReference>
<dbReference type="GO" id="GO:0006437">
    <property type="term" value="P:tyrosyl-tRNA aminoacylation"/>
    <property type="evidence" value="ECO:0007669"/>
    <property type="project" value="InterPro"/>
</dbReference>
<dbReference type="CDD" id="cd00165">
    <property type="entry name" value="S4"/>
    <property type="match status" value="1"/>
</dbReference>
<evidence type="ECO:0000256" key="5">
    <source>
        <dbReference type="ARBA" id="ARBA00022917"/>
    </source>
</evidence>
<dbReference type="AlphaFoldDB" id="A0A6J5ZL11"/>
<evidence type="ECO:0000256" key="7">
    <source>
        <dbReference type="ARBA" id="ARBA00033323"/>
    </source>
</evidence>
<dbReference type="PROSITE" id="PS50889">
    <property type="entry name" value="S4"/>
    <property type="match status" value="1"/>
</dbReference>
<comment type="catalytic activity">
    <reaction evidence="8">
        <text>tRNA(Tyr) + L-tyrosine + ATP = L-tyrosyl-tRNA(Tyr) + AMP + diphosphate + H(+)</text>
        <dbReference type="Rhea" id="RHEA:10220"/>
        <dbReference type="Rhea" id="RHEA-COMP:9706"/>
        <dbReference type="Rhea" id="RHEA-COMP:9707"/>
        <dbReference type="ChEBI" id="CHEBI:15378"/>
        <dbReference type="ChEBI" id="CHEBI:30616"/>
        <dbReference type="ChEBI" id="CHEBI:33019"/>
        <dbReference type="ChEBI" id="CHEBI:58315"/>
        <dbReference type="ChEBI" id="CHEBI:78442"/>
        <dbReference type="ChEBI" id="CHEBI:78536"/>
        <dbReference type="ChEBI" id="CHEBI:456215"/>
        <dbReference type="EC" id="6.1.1.1"/>
    </reaction>
</comment>
<keyword evidence="4" id="KW-0067">ATP-binding</keyword>
<dbReference type="InterPro" id="IPR002305">
    <property type="entry name" value="aa-tRNA-synth_Ic"/>
</dbReference>
<dbReference type="GO" id="GO:0005524">
    <property type="term" value="F:ATP binding"/>
    <property type="evidence" value="ECO:0007669"/>
    <property type="project" value="UniProtKB-KW"/>
</dbReference>
<dbReference type="EMBL" id="CAESAN010000036">
    <property type="protein sequence ID" value="CAB4341190.1"/>
    <property type="molecule type" value="Genomic_DNA"/>
</dbReference>
<evidence type="ECO:0000256" key="3">
    <source>
        <dbReference type="ARBA" id="ARBA00022741"/>
    </source>
</evidence>
<dbReference type="SMART" id="SM00363">
    <property type="entry name" value="S4"/>
    <property type="match status" value="1"/>
</dbReference>
<dbReference type="Pfam" id="PF00579">
    <property type="entry name" value="tRNA-synt_1b"/>
    <property type="match status" value="1"/>
</dbReference>
<evidence type="ECO:0000256" key="8">
    <source>
        <dbReference type="ARBA" id="ARBA00048248"/>
    </source>
</evidence>
<dbReference type="InterPro" id="IPR014729">
    <property type="entry name" value="Rossmann-like_a/b/a_fold"/>
</dbReference>
<dbReference type="InterPro" id="IPR001412">
    <property type="entry name" value="aa-tRNA-synth_I_CS"/>
</dbReference>
<name>A0A6J5ZL11_9ZZZZ</name>
<evidence type="ECO:0000256" key="6">
    <source>
        <dbReference type="ARBA" id="ARBA00023146"/>
    </source>
</evidence>
<evidence type="ECO:0000313" key="10">
    <source>
        <dbReference type="EMBL" id="CAB4341190.1"/>
    </source>
</evidence>
<reference evidence="10" key="1">
    <citation type="submission" date="2020-05" db="EMBL/GenBank/DDBJ databases">
        <authorList>
            <person name="Chiriac C."/>
            <person name="Salcher M."/>
            <person name="Ghai R."/>
            <person name="Kavagutti S V."/>
        </authorList>
    </citation>
    <scope>NUCLEOTIDE SEQUENCE</scope>
</reference>
<dbReference type="CDD" id="cd00805">
    <property type="entry name" value="TyrRS_core"/>
    <property type="match status" value="1"/>
</dbReference>
<dbReference type="NCBIfam" id="TIGR00234">
    <property type="entry name" value="tyrS"/>
    <property type="match status" value="1"/>
</dbReference>
<dbReference type="InterPro" id="IPR024088">
    <property type="entry name" value="Tyr-tRNA-ligase_bac-type"/>
</dbReference>
<dbReference type="SUPFAM" id="SSF52374">
    <property type="entry name" value="Nucleotidylyl transferase"/>
    <property type="match status" value="1"/>
</dbReference>
<keyword evidence="5" id="KW-0648">Protein biosynthesis</keyword>
<dbReference type="InterPro" id="IPR036986">
    <property type="entry name" value="S4_RNA-bd_sf"/>
</dbReference>